<feature type="compositionally biased region" description="Polar residues" evidence="3">
    <location>
        <begin position="404"/>
        <end position="415"/>
    </location>
</feature>
<feature type="compositionally biased region" description="Basic residues" evidence="3">
    <location>
        <begin position="419"/>
        <end position="430"/>
    </location>
</feature>
<dbReference type="SMART" id="SM00360">
    <property type="entry name" value="RRM"/>
    <property type="match status" value="2"/>
</dbReference>
<feature type="region of interest" description="Disordered" evidence="3">
    <location>
        <begin position="338"/>
        <end position="440"/>
    </location>
</feature>
<organism evidence="5">
    <name type="scientific">Moina brachiata</name>
    <dbReference type="NCBI Taxonomy" id="675436"/>
    <lineage>
        <taxon>Eukaryota</taxon>
        <taxon>Metazoa</taxon>
        <taxon>Ecdysozoa</taxon>
        <taxon>Arthropoda</taxon>
        <taxon>Crustacea</taxon>
        <taxon>Branchiopoda</taxon>
        <taxon>Diplostraca</taxon>
        <taxon>Cladocera</taxon>
        <taxon>Anomopoda</taxon>
        <taxon>Moinidae</taxon>
        <taxon>Moina</taxon>
    </lineage>
</organism>
<reference evidence="5" key="1">
    <citation type="submission" date="2018-08" db="EMBL/GenBank/DDBJ databases">
        <authorList>
            <person name="Cornetti L."/>
        </authorList>
    </citation>
    <scope>NUCLEOTIDE SEQUENCE</scope>
    <source>
        <strain evidence="5">DE-FRO-2-1</strain>
    </source>
</reference>
<keyword evidence="1 2" id="KW-0694">RNA-binding</keyword>
<proteinExistence type="evidence at transcript level"/>
<dbReference type="AlphaFoldDB" id="A0A4Y7NK74"/>
<name>A0A4Y7NK74_9CRUS</name>
<feature type="compositionally biased region" description="Low complexity" evidence="3">
    <location>
        <begin position="370"/>
        <end position="381"/>
    </location>
</feature>
<dbReference type="PANTHER" id="PTHR32343">
    <property type="entry name" value="SERINE/ARGININE-RICH SPLICING FACTOR"/>
    <property type="match status" value="1"/>
</dbReference>
<dbReference type="InterPro" id="IPR034192">
    <property type="entry name" value="SREK1_RRM2"/>
</dbReference>
<dbReference type="PANTHER" id="PTHR32343:SF22">
    <property type="entry name" value="LD29830P"/>
    <property type="match status" value="1"/>
</dbReference>
<protein>
    <submittedName>
        <fullName evidence="5">EOG090X0EEC</fullName>
    </submittedName>
</protein>
<dbReference type="SUPFAM" id="SSF54928">
    <property type="entry name" value="RNA-binding domain, RBD"/>
    <property type="match status" value="2"/>
</dbReference>
<evidence type="ECO:0000256" key="2">
    <source>
        <dbReference type="PROSITE-ProRule" id="PRU00176"/>
    </source>
</evidence>
<evidence type="ECO:0000313" key="5">
    <source>
        <dbReference type="EMBL" id="SVE93283.1"/>
    </source>
</evidence>
<dbReference type="PROSITE" id="PS50102">
    <property type="entry name" value="RRM"/>
    <property type="match status" value="2"/>
</dbReference>
<accession>A0A4Y7NK74</accession>
<dbReference type="CDD" id="cd12260">
    <property type="entry name" value="RRM2_SREK1"/>
    <property type="match status" value="1"/>
</dbReference>
<dbReference type="FunFam" id="3.30.70.330:FF:000553">
    <property type="entry name" value="Splicing factor SRp54"/>
    <property type="match status" value="1"/>
</dbReference>
<dbReference type="Pfam" id="PF17797">
    <property type="entry name" value="RL"/>
    <property type="match status" value="1"/>
</dbReference>
<dbReference type="InterPro" id="IPR012677">
    <property type="entry name" value="Nucleotide-bd_a/b_plait_sf"/>
</dbReference>
<dbReference type="CDD" id="cd12259">
    <property type="entry name" value="RRM_SRSF11_SREK1"/>
    <property type="match status" value="1"/>
</dbReference>
<feature type="domain" description="RRM" evidence="4">
    <location>
        <begin position="39"/>
        <end position="119"/>
    </location>
</feature>
<dbReference type="GO" id="GO:0003723">
    <property type="term" value="F:RNA binding"/>
    <property type="evidence" value="ECO:0007669"/>
    <property type="project" value="UniProtKB-UniRule"/>
</dbReference>
<dbReference type="InterPro" id="IPR035979">
    <property type="entry name" value="RBD_domain_sf"/>
</dbReference>
<dbReference type="InterPro" id="IPR000504">
    <property type="entry name" value="RRM_dom"/>
</dbReference>
<gene>
    <name evidence="5" type="primary">EOG090X0EEC</name>
</gene>
<evidence type="ECO:0000256" key="1">
    <source>
        <dbReference type="ARBA" id="ARBA00022884"/>
    </source>
</evidence>
<dbReference type="Gene3D" id="3.30.70.330">
    <property type="match status" value="2"/>
</dbReference>
<evidence type="ECO:0000256" key="3">
    <source>
        <dbReference type="SAM" id="MobiDB-lite"/>
    </source>
</evidence>
<dbReference type="GO" id="GO:0005654">
    <property type="term" value="C:nucleoplasm"/>
    <property type="evidence" value="ECO:0007669"/>
    <property type="project" value="TreeGrafter"/>
</dbReference>
<sequence>MQENITSNGGGTDSYNLVSESINNKIECLKQEVSAQDNRVIQVTNVAPQATKEQMQTLFGMIGKTEDLRLYPTMRELASPSQLRICFVKYLDSKDVPVALHLSNTVFIDRALNVSIYCSNELPDEYKGAEILSSVNSFGVVESKLPATLTNQIEGNPPNQVIRTLDPRLSIHNLPNYPLLPASTDSRRLEEIRRTVVAINLDSKVQAKEVMDFFASAGEIKYFRFCSKYNDDTRYAMMEFVEQESIVPALKLNNKQLGENIIKVHHSTQSIIKPMQVLSRSNAHAPIKKDKSRDKEEKRFIAWFRVRIDQVRGCHADKPKRAQVERQRQNVSYWRRKTCPRMQGKAPRRSGQRRFGVITGRKGRKHPAGDRAVGAEAAASDGRGGSRQNAGQRHGVRVRLGQPQAGSQAPVCSSTQAARQRRRRPGRRCQQRVEQVASND</sequence>
<dbReference type="InterPro" id="IPR041252">
    <property type="entry name" value="RL"/>
</dbReference>
<feature type="domain" description="RRM" evidence="4">
    <location>
        <begin position="194"/>
        <end position="269"/>
    </location>
</feature>
<dbReference type="EMBL" id="LR023664">
    <property type="protein sequence ID" value="SVE93283.1"/>
    <property type="molecule type" value="mRNA"/>
</dbReference>
<evidence type="ECO:0000259" key="4">
    <source>
        <dbReference type="PROSITE" id="PS50102"/>
    </source>
</evidence>